<dbReference type="RefSeq" id="WP_282003409.1">
    <property type="nucleotide sequence ID" value="NZ_AP027151.1"/>
</dbReference>
<evidence type="ECO:0000313" key="1">
    <source>
        <dbReference type="EMBL" id="BDV42759.1"/>
    </source>
</evidence>
<proteinExistence type="predicted"/>
<reference evidence="1 2" key="1">
    <citation type="submission" date="2022-12" db="EMBL/GenBank/DDBJ databases">
        <title>Polyphasic characterization of Geotalea uranireducens NIT-SL11 newly isolated from a complex of sewage sludge and microbially reduced graphene oxide.</title>
        <authorList>
            <person name="Xie L."/>
            <person name="Yoshida N."/>
            <person name="Meng L."/>
        </authorList>
    </citation>
    <scope>NUCLEOTIDE SEQUENCE [LARGE SCALE GENOMIC DNA]</scope>
    <source>
        <strain evidence="1 2">NIT-SL11</strain>
    </source>
</reference>
<dbReference type="Proteomes" id="UP001317705">
    <property type="component" value="Chromosome"/>
</dbReference>
<accession>A0ABN6VQZ6</accession>
<dbReference type="EMBL" id="AP027151">
    <property type="protein sequence ID" value="BDV42759.1"/>
    <property type="molecule type" value="Genomic_DNA"/>
</dbReference>
<gene>
    <name evidence="1" type="ORF">GURASL_16820</name>
</gene>
<organism evidence="1 2">
    <name type="scientific">Geotalea uraniireducens</name>
    <dbReference type="NCBI Taxonomy" id="351604"/>
    <lineage>
        <taxon>Bacteria</taxon>
        <taxon>Pseudomonadati</taxon>
        <taxon>Thermodesulfobacteriota</taxon>
        <taxon>Desulfuromonadia</taxon>
        <taxon>Geobacterales</taxon>
        <taxon>Geobacteraceae</taxon>
        <taxon>Geotalea</taxon>
    </lineage>
</organism>
<protein>
    <submittedName>
        <fullName evidence="1">Uncharacterized protein</fullName>
    </submittedName>
</protein>
<name>A0ABN6VQZ6_9BACT</name>
<evidence type="ECO:0000313" key="2">
    <source>
        <dbReference type="Proteomes" id="UP001317705"/>
    </source>
</evidence>
<sequence length="185" mass="20942">MQYLPEKYQDFFPICESRPWSPTGHDRAYFMALDAEWFESGGQNVVISYQIATASSTSTNNIIQYVDPDERLTLAEIIELRIRSVSGGSIPPHKRNKCPLVILVAHHVTAEWSVLADRKEPYITRCLTAIRKSPVTNNSLISLEVEGCPTDVRIFDTRLIGNSGRVKFWSKFWSGQALHLSICLV</sequence>
<keyword evidence="2" id="KW-1185">Reference proteome</keyword>